<dbReference type="EMBL" id="KZ805380">
    <property type="protein sequence ID" value="PVI00011.1"/>
    <property type="molecule type" value="Genomic_DNA"/>
</dbReference>
<keyword evidence="2" id="KW-1185">Reference proteome</keyword>
<dbReference type="OrthoDB" id="4961446at2759"/>
<feature type="non-terminal residue" evidence="1">
    <location>
        <position position="1"/>
    </location>
</feature>
<gene>
    <name evidence="1" type="ORF">DM02DRAFT_503885</name>
</gene>
<dbReference type="AlphaFoldDB" id="A0A2V1DPK3"/>
<protein>
    <submittedName>
        <fullName evidence="1">Uncharacterized protein</fullName>
    </submittedName>
</protein>
<sequence length="119" mass="14553">HWFLLEKLSSVLQPFYEATMCGQGHKHTLCRWFTTMDWLLDCTWDAQIDFKEHRMEYDGHEEYAYLEAAACASWEKCEEYYNLADDSAAYYAAQVLLPDKKWWWLHQRFESNENKKYWF</sequence>
<name>A0A2V1DPK3_9PLEO</name>
<organism evidence="1 2">
    <name type="scientific">Periconia macrospinosa</name>
    <dbReference type="NCBI Taxonomy" id="97972"/>
    <lineage>
        <taxon>Eukaryota</taxon>
        <taxon>Fungi</taxon>
        <taxon>Dikarya</taxon>
        <taxon>Ascomycota</taxon>
        <taxon>Pezizomycotina</taxon>
        <taxon>Dothideomycetes</taxon>
        <taxon>Pleosporomycetidae</taxon>
        <taxon>Pleosporales</taxon>
        <taxon>Massarineae</taxon>
        <taxon>Periconiaceae</taxon>
        <taxon>Periconia</taxon>
    </lineage>
</organism>
<proteinExistence type="predicted"/>
<dbReference type="Proteomes" id="UP000244855">
    <property type="component" value="Unassembled WGS sequence"/>
</dbReference>
<feature type="non-terminal residue" evidence="1">
    <location>
        <position position="119"/>
    </location>
</feature>
<accession>A0A2V1DPK3</accession>
<evidence type="ECO:0000313" key="2">
    <source>
        <dbReference type="Proteomes" id="UP000244855"/>
    </source>
</evidence>
<reference evidence="1 2" key="1">
    <citation type="journal article" date="2018" name="Sci. Rep.">
        <title>Comparative genomics provides insights into the lifestyle and reveals functional heterogeneity of dark septate endophytic fungi.</title>
        <authorList>
            <person name="Knapp D.G."/>
            <person name="Nemeth J.B."/>
            <person name="Barry K."/>
            <person name="Hainaut M."/>
            <person name="Henrissat B."/>
            <person name="Johnson J."/>
            <person name="Kuo A."/>
            <person name="Lim J.H.P."/>
            <person name="Lipzen A."/>
            <person name="Nolan M."/>
            <person name="Ohm R.A."/>
            <person name="Tamas L."/>
            <person name="Grigoriev I.V."/>
            <person name="Spatafora J.W."/>
            <person name="Nagy L.G."/>
            <person name="Kovacs G.M."/>
        </authorList>
    </citation>
    <scope>NUCLEOTIDE SEQUENCE [LARGE SCALE GENOMIC DNA]</scope>
    <source>
        <strain evidence="1 2">DSE2036</strain>
    </source>
</reference>
<evidence type="ECO:0000313" key="1">
    <source>
        <dbReference type="EMBL" id="PVI00011.1"/>
    </source>
</evidence>